<feature type="transmembrane region" description="Helical" evidence="10">
    <location>
        <begin position="459"/>
        <end position="479"/>
    </location>
</feature>
<organism evidence="12">
    <name type="scientific">Rhodotorula toruloides</name>
    <name type="common">Yeast</name>
    <name type="synonym">Rhodosporidium toruloides</name>
    <dbReference type="NCBI Taxonomy" id="5286"/>
    <lineage>
        <taxon>Eukaryota</taxon>
        <taxon>Fungi</taxon>
        <taxon>Dikarya</taxon>
        <taxon>Basidiomycota</taxon>
        <taxon>Pucciniomycotina</taxon>
        <taxon>Microbotryomycetes</taxon>
        <taxon>Sporidiobolales</taxon>
        <taxon>Sporidiobolaceae</taxon>
        <taxon>Rhodotorula</taxon>
    </lineage>
</organism>
<comment type="pathway">
    <text evidence="2">Protein modification; protein glycosylation.</text>
</comment>
<sequence length="697" mass="77854">MATQVPSAGVNVPTAQQLRFRSKPQPAPGTKLQPGPNARALRPEEPGLLKDPNLRFAFARFNPTLTTAFRFLLLVRWASAMYTAIGDCDEVFNYWEPLHYLVNGKGFQTWEYSPAYAIRSWFYLLIHSGPAVALRAFGFPDKRVAFFATRLMLATFSSFVEAVFYRACAVHLSSHVGRYVLWIQMFSAAFYSAATTFLPSTFALYFVMLGTAASLSPVQAGWKRISFAVAAYGMAGIVGWPFAVLLGVPLILEQLFVQGTVEKVPSGQTALWASKRARNLGIALTLGATIAVPVVLVDSAAYQKLTIVPLNIIKYNLFPTAGAGPELYGTEPWYYYILNGLLNFNILFPLAVLSLPFILVTLSIDAKRFGDLRDRTSGQTHPAASLAIRLVPLHLYLAVLMLQKHKEERFLFPAYGHVVLNAAVAIYLARGWVEAAFLKVTASPYRATRTGLFSHFTRAVIVFSCLLSFARISALHHYYHAPFNVFHHLQTYDLSRLALVSHPELAPFIDPTIPHIEFAKALDASKALPLDVLAPLNLRLCIGKEWHRFPSSWLVPDEVETRFIKSEFDGILPKVWEEPGEGKGLFGRATAVEPQGMNMFNREEKDRYVPVASCDYLVDLDFPARPASSFSSIEPRYAADEAHWDKVYCHPFLDATNSPRLNRAIKLPLPGWDANNSWGEYCLLRRKGLFEDSKSKA</sequence>
<dbReference type="PANTHER" id="PTHR22760">
    <property type="entry name" value="GLYCOSYLTRANSFERASE"/>
    <property type="match status" value="1"/>
</dbReference>
<evidence type="ECO:0000256" key="6">
    <source>
        <dbReference type="ARBA" id="ARBA00022692"/>
    </source>
</evidence>
<feature type="transmembrane region" description="Helical" evidence="10">
    <location>
        <begin position="227"/>
        <end position="252"/>
    </location>
</feature>
<evidence type="ECO:0000256" key="8">
    <source>
        <dbReference type="ARBA" id="ARBA00022989"/>
    </source>
</evidence>
<evidence type="ECO:0000256" key="1">
    <source>
        <dbReference type="ARBA" id="ARBA00004477"/>
    </source>
</evidence>
<evidence type="ECO:0000256" key="4">
    <source>
        <dbReference type="ARBA" id="ARBA00022676"/>
    </source>
</evidence>
<dbReference type="GO" id="GO:0006487">
    <property type="term" value="P:protein N-linked glycosylation"/>
    <property type="evidence" value="ECO:0007669"/>
    <property type="project" value="TreeGrafter"/>
</dbReference>
<keyword evidence="9 10" id="KW-0472">Membrane</keyword>
<feature type="transmembrane region" description="Helical" evidence="10">
    <location>
        <begin position="144"/>
        <end position="167"/>
    </location>
</feature>
<dbReference type="InterPro" id="IPR005599">
    <property type="entry name" value="GPI_mannosylTrfase"/>
</dbReference>
<accession>A0A061AS73</accession>
<evidence type="ECO:0000256" key="7">
    <source>
        <dbReference type="ARBA" id="ARBA00022824"/>
    </source>
</evidence>
<evidence type="ECO:0000256" key="10">
    <source>
        <dbReference type="RuleBase" id="RU363075"/>
    </source>
</evidence>
<evidence type="ECO:0000256" key="5">
    <source>
        <dbReference type="ARBA" id="ARBA00022679"/>
    </source>
</evidence>
<keyword evidence="7 10" id="KW-0256">Endoplasmic reticulum</keyword>
<dbReference type="GO" id="GO:0005789">
    <property type="term" value="C:endoplasmic reticulum membrane"/>
    <property type="evidence" value="ECO:0007669"/>
    <property type="project" value="UniProtKB-SubCell"/>
</dbReference>
<comment type="subcellular location">
    <subcellularLocation>
        <location evidence="1 10">Endoplasmic reticulum membrane</location>
        <topology evidence="1 10">Multi-pass membrane protein</topology>
    </subcellularLocation>
</comment>
<evidence type="ECO:0000256" key="3">
    <source>
        <dbReference type="ARBA" id="ARBA00007063"/>
    </source>
</evidence>
<reference evidence="12" key="1">
    <citation type="journal article" date="2014" name="Genome Announc.">
        <title>Draft genome sequence of Rhodosporidium toruloides CECT1137, an oleaginous yeast of biotechnological interest.</title>
        <authorList>
            <person name="Morin N."/>
            <person name="Calcas X."/>
            <person name="Devillers H."/>
            <person name="Durrens P."/>
            <person name="Sherman D.J."/>
            <person name="Nicaud J.-M."/>
            <person name="Neuveglise C."/>
        </authorList>
    </citation>
    <scope>NUCLEOTIDE SEQUENCE</scope>
    <source>
        <strain evidence="12">CECT1137</strain>
    </source>
</reference>
<dbReference type="OrthoDB" id="497541at2759"/>
<keyword evidence="4 10" id="KW-0328">Glycosyltransferase</keyword>
<protein>
    <recommendedName>
        <fullName evidence="10">Mannosyltransferase</fullName>
        <ecNumber evidence="10">2.4.1.-</ecNumber>
    </recommendedName>
</protein>
<name>A0A061AS73_RHOTO</name>
<keyword evidence="8 10" id="KW-1133">Transmembrane helix</keyword>
<feature type="region of interest" description="Disordered" evidence="11">
    <location>
        <begin position="1"/>
        <end position="46"/>
    </location>
</feature>
<keyword evidence="6 10" id="KW-0812">Transmembrane</keyword>
<dbReference type="EC" id="2.4.1.-" evidence="10"/>
<dbReference type="UniPathway" id="UPA00378"/>
<evidence type="ECO:0000313" key="12">
    <source>
        <dbReference type="EMBL" id="CDR38237.1"/>
    </source>
</evidence>
<feature type="transmembrane region" description="Helical" evidence="10">
    <location>
        <begin position="179"/>
        <end position="207"/>
    </location>
</feature>
<feature type="transmembrane region" description="Helical" evidence="10">
    <location>
        <begin position="414"/>
        <end position="438"/>
    </location>
</feature>
<proteinExistence type="inferred from homology"/>
<dbReference type="Pfam" id="PF03901">
    <property type="entry name" value="Glyco_transf_22"/>
    <property type="match status" value="1"/>
</dbReference>
<dbReference type="EMBL" id="LK052938">
    <property type="protein sequence ID" value="CDR38237.1"/>
    <property type="molecule type" value="Genomic_DNA"/>
</dbReference>
<comment type="similarity">
    <text evidence="3 10">Belongs to the glycosyltransferase 22 family.</text>
</comment>
<feature type="transmembrane region" description="Helical" evidence="10">
    <location>
        <begin position="333"/>
        <end position="362"/>
    </location>
</feature>
<evidence type="ECO:0000256" key="11">
    <source>
        <dbReference type="SAM" id="MobiDB-lite"/>
    </source>
</evidence>
<keyword evidence="5" id="KW-0808">Transferase</keyword>
<evidence type="ECO:0000256" key="2">
    <source>
        <dbReference type="ARBA" id="ARBA00004922"/>
    </source>
</evidence>
<dbReference type="AlphaFoldDB" id="A0A061AS73"/>
<feature type="transmembrane region" description="Helical" evidence="10">
    <location>
        <begin position="280"/>
        <end position="302"/>
    </location>
</feature>
<dbReference type="PANTHER" id="PTHR22760:SF2">
    <property type="entry name" value="ALPHA-1,2-MANNOSYLTRANSFERASE ALG9"/>
    <property type="match status" value="1"/>
</dbReference>
<evidence type="ECO:0000256" key="9">
    <source>
        <dbReference type="ARBA" id="ARBA00023136"/>
    </source>
</evidence>
<dbReference type="GO" id="GO:0000026">
    <property type="term" value="F:alpha-1,2-mannosyltransferase activity"/>
    <property type="evidence" value="ECO:0007669"/>
    <property type="project" value="TreeGrafter"/>
</dbReference>
<gene>
    <name evidence="12" type="ORF">RHTO0S_03e06480g</name>
</gene>